<accession>A0A3R7DAN9</accession>
<dbReference type="AlphaFoldDB" id="A0A3R7DAN9"/>
<evidence type="ECO:0000313" key="4">
    <source>
        <dbReference type="Proteomes" id="UP000283805"/>
    </source>
</evidence>
<protein>
    <recommendedName>
        <fullName evidence="2">DUF7344 domain-containing protein</fullName>
    </recommendedName>
</protein>
<keyword evidence="4" id="KW-1185">Reference proteome</keyword>
<dbReference type="InterPro" id="IPR036388">
    <property type="entry name" value="WH-like_DNA-bd_sf"/>
</dbReference>
<reference evidence="3 4" key="1">
    <citation type="submission" date="2018-09" db="EMBL/GenBank/DDBJ databases">
        <title>Genomic Encyclopedia of Archaeal and Bacterial Type Strains, Phase II (KMG-II): from individual species to whole genera.</title>
        <authorList>
            <person name="Goeker M."/>
        </authorList>
    </citation>
    <scope>NUCLEOTIDE SEQUENCE [LARGE SCALE GENOMIC DNA]</scope>
    <source>
        <strain evidence="3 4">DSM 13151</strain>
    </source>
</reference>
<sequence>MGERIRRGSNESTPDRLSPTESTGTDPATATELDELFSLLSNRRRRRLLYALASADQTVVERSQLVAWLADVEASGEAASSETLEDRIAHDLHHNQLPCLEEAGIVDYDPRQGTIRDDGLPFRTEWLEHAHYKETGELLSEAETRR</sequence>
<name>A0A3R7DAN9_9EURY</name>
<dbReference type="EMBL" id="RAPO01000002">
    <property type="protein sequence ID" value="RKD95710.1"/>
    <property type="molecule type" value="Genomic_DNA"/>
</dbReference>
<organism evidence="3 4">
    <name type="scientific">Halopiger aswanensis</name>
    <dbReference type="NCBI Taxonomy" id="148449"/>
    <lineage>
        <taxon>Archaea</taxon>
        <taxon>Methanobacteriati</taxon>
        <taxon>Methanobacteriota</taxon>
        <taxon>Stenosarchaea group</taxon>
        <taxon>Halobacteria</taxon>
        <taxon>Halobacteriales</taxon>
        <taxon>Natrialbaceae</taxon>
        <taxon>Halopiger</taxon>
    </lineage>
</organism>
<dbReference type="InterPro" id="IPR055768">
    <property type="entry name" value="DUF7344"/>
</dbReference>
<evidence type="ECO:0000259" key="2">
    <source>
        <dbReference type="Pfam" id="PF24035"/>
    </source>
</evidence>
<dbReference type="OrthoDB" id="247722at2157"/>
<dbReference type="Proteomes" id="UP000283805">
    <property type="component" value="Unassembled WGS sequence"/>
</dbReference>
<dbReference type="Gene3D" id="1.10.10.10">
    <property type="entry name" value="Winged helix-like DNA-binding domain superfamily/Winged helix DNA-binding domain"/>
    <property type="match status" value="1"/>
</dbReference>
<evidence type="ECO:0000313" key="3">
    <source>
        <dbReference type="EMBL" id="RKD95710.1"/>
    </source>
</evidence>
<gene>
    <name evidence="3" type="ORF">ATJ93_2572</name>
</gene>
<dbReference type="RefSeq" id="WP_120244950.1">
    <property type="nucleotide sequence ID" value="NZ_RAPO01000002.1"/>
</dbReference>
<feature type="domain" description="DUF7344" evidence="2">
    <location>
        <begin position="37"/>
        <end position="116"/>
    </location>
</feature>
<feature type="compositionally biased region" description="Polar residues" evidence="1">
    <location>
        <begin position="19"/>
        <end position="28"/>
    </location>
</feature>
<feature type="region of interest" description="Disordered" evidence="1">
    <location>
        <begin position="1"/>
        <end position="30"/>
    </location>
</feature>
<evidence type="ECO:0000256" key="1">
    <source>
        <dbReference type="SAM" id="MobiDB-lite"/>
    </source>
</evidence>
<proteinExistence type="predicted"/>
<comment type="caution">
    <text evidence="3">The sequence shown here is derived from an EMBL/GenBank/DDBJ whole genome shotgun (WGS) entry which is preliminary data.</text>
</comment>
<dbReference type="Pfam" id="PF24035">
    <property type="entry name" value="DUF7344"/>
    <property type="match status" value="1"/>
</dbReference>